<evidence type="ECO:0000256" key="1">
    <source>
        <dbReference type="SAM" id="MobiDB-lite"/>
    </source>
</evidence>
<feature type="compositionally biased region" description="Basic and acidic residues" evidence="1">
    <location>
        <begin position="7"/>
        <end position="21"/>
    </location>
</feature>
<proteinExistence type="predicted"/>
<feature type="region of interest" description="Disordered" evidence="1">
    <location>
        <begin position="1"/>
        <end position="103"/>
    </location>
</feature>
<dbReference type="AlphaFoldDB" id="A0A0M3HRK3"/>
<accession>A0A0M3HRK3</accession>
<sequence>MSVLYFRSKETSGTLKKDSKATESGVAAVLSSSSSKGVSAPTGHTPTSSTPTGKGSRGSKSKGSKGSKGSRGSKGSKSSNGSRRHRRKKREQMPEGFEQWTETDQNYYKMRWKNHPMYAAELHSYKQALREVKPVDKSDTLDLEF</sequence>
<feature type="compositionally biased region" description="Low complexity" evidence="1">
    <location>
        <begin position="24"/>
        <end position="54"/>
    </location>
</feature>
<keyword evidence="2" id="KW-1185">Reference proteome</keyword>
<evidence type="ECO:0000313" key="3">
    <source>
        <dbReference type="WBParaSite" id="ALUE_0000494901-mRNA-1"/>
    </source>
</evidence>
<name>A0A0M3HRK3_ASCLU</name>
<organism evidence="2 3">
    <name type="scientific">Ascaris lumbricoides</name>
    <name type="common">Giant roundworm</name>
    <dbReference type="NCBI Taxonomy" id="6252"/>
    <lineage>
        <taxon>Eukaryota</taxon>
        <taxon>Metazoa</taxon>
        <taxon>Ecdysozoa</taxon>
        <taxon>Nematoda</taxon>
        <taxon>Chromadorea</taxon>
        <taxon>Rhabditida</taxon>
        <taxon>Spirurina</taxon>
        <taxon>Ascaridomorpha</taxon>
        <taxon>Ascaridoidea</taxon>
        <taxon>Ascarididae</taxon>
        <taxon>Ascaris</taxon>
    </lineage>
</organism>
<reference evidence="3" key="1">
    <citation type="submission" date="2017-02" db="UniProtKB">
        <authorList>
            <consortium name="WormBaseParasite"/>
        </authorList>
    </citation>
    <scope>IDENTIFICATION</scope>
</reference>
<dbReference type="Proteomes" id="UP000036681">
    <property type="component" value="Unplaced"/>
</dbReference>
<protein>
    <submittedName>
        <fullName evidence="3">Chromo domain-containing protein</fullName>
    </submittedName>
</protein>
<dbReference type="WBParaSite" id="ALUE_0000494901-mRNA-1">
    <property type="protein sequence ID" value="ALUE_0000494901-mRNA-1"/>
    <property type="gene ID" value="ALUE_0000494901"/>
</dbReference>
<evidence type="ECO:0000313" key="2">
    <source>
        <dbReference type="Proteomes" id="UP000036681"/>
    </source>
</evidence>